<feature type="domain" description="Helicase C-terminal" evidence="8">
    <location>
        <begin position="230"/>
        <end position="386"/>
    </location>
</feature>
<comment type="similarity">
    <text evidence="1">Belongs to the helicase family. RecQ subfamily.</text>
</comment>
<dbReference type="GO" id="GO:0005694">
    <property type="term" value="C:chromosome"/>
    <property type="evidence" value="ECO:0007669"/>
    <property type="project" value="TreeGrafter"/>
</dbReference>
<dbReference type="InterPro" id="IPR014001">
    <property type="entry name" value="Helicase_ATP-bd"/>
</dbReference>
<feature type="region of interest" description="Disordered" evidence="6">
    <location>
        <begin position="366"/>
        <end position="428"/>
    </location>
</feature>
<dbReference type="GO" id="GO:0005737">
    <property type="term" value="C:cytoplasm"/>
    <property type="evidence" value="ECO:0007669"/>
    <property type="project" value="TreeGrafter"/>
</dbReference>
<keyword evidence="10" id="KW-1185">Reference proteome</keyword>
<organism evidence="9 10">
    <name type="scientific">Meripilus lineatus</name>
    <dbReference type="NCBI Taxonomy" id="2056292"/>
    <lineage>
        <taxon>Eukaryota</taxon>
        <taxon>Fungi</taxon>
        <taxon>Dikarya</taxon>
        <taxon>Basidiomycota</taxon>
        <taxon>Agaricomycotina</taxon>
        <taxon>Agaricomycetes</taxon>
        <taxon>Polyporales</taxon>
        <taxon>Meripilaceae</taxon>
        <taxon>Meripilus</taxon>
    </lineage>
</organism>
<keyword evidence="2" id="KW-0547">Nucleotide-binding</keyword>
<sequence>MEIPTLSDIRKKTIEKLGRRPCLWQLKIAQAILKREKDVVCIAGTGSGKTLTFWMPLLFRDGIQIVITPLNILGAQNVEELKSRGIPAISISAETATLQNLKDVESGKYRVVVINPEKALGSKSVFERIWRNPAFTSKIISVVWDEAHCITSWGSFREEYAEAGRLRDMLPRSIPYLVPSATLPEATCEEVMRILGMRKQDTSFIKRSNDRPNVYLTVRKIEHSLTSFKDLDFLIPKGWKPSDPLPKFLVFFDDIKESIAAVKALRARLPKRYRRKIVWFNSNNTPKFREKVLEDFKGKGLYYGLCCTDSFGLGIDLADIEIIVQWRATCDLNALWQRFGRAARAFGSHGLAIFLVESKHFDETKRRASENAKAAENRALQKEREKQTAKRKSKAADKGPNKRARTEAPLPIPSTSAQSSVAPNSSRGLAASRSLTRFEELRVAFRQGASKRAREARVSARKAETRSEDVDPSMDAFINAGDQSRGIMCYRAPIMAFYENDLLESDHMQCVPTGDGCMRCAVSKPISCCSLCHPYPPQFEPYNVPPPPVIRLPRMSTVPTADKYKPSTLDLDFRRVLNSWRRQKIEDRWGPSFLKNMGPGFVLGDDTLARIADCARVGKITNLETLERETRWCHARRYGPEILRLISENYPTLPDATPPLPLQPQSPTSANIPSTSTSATAQTSASNSGETRAKAPRTCGACGMTGHISMFFL</sequence>
<dbReference type="SUPFAM" id="SSF52540">
    <property type="entry name" value="P-loop containing nucleoside triphosphate hydrolases"/>
    <property type="match status" value="1"/>
</dbReference>
<dbReference type="GO" id="GO:0005524">
    <property type="term" value="F:ATP binding"/>
    <property type="evidence" value="ECO:0007669"/>
    <property type="project" value="UniProtKB-KW"/>
</dbReference>
<dbReference type="PROSITE" id="PS51194">
    <property type="entry name" value="HELICASE_CTER"/>
    <property type="match status" value="1"/>
</dbReference>
<comment type="catalytic activity">
    <reaction evidence="4">
        <text>Couples ATP hydrolysis with the unwinding of duplex DNA by translocating in the 3'-5' direction.</text>
        <dbReference type="EC" id="5.6.2.4"/>
    </reaction>
</comment>
<protein>
    <recommendedName>
        <fullName evidence="5">DNA 3'-5' helicase</fullName>
        <ecNumber evidence="5">5.6.2.4</ecNumber>
    </recommendedName>
</protein>
<name>A0AAD5YDT5_9APHY</name>
<feature type="compositionally biased region" description="Basic and acidic residues" evidence="6">
    <location>
        <begin position="366"/>
        <end position="406"/>
    </location>
</feature>
<evidence type="ECO:0000256" key="6">
    <source>
        <dbReference type="SAM" id="MobiDB-lite"/>
    </source>
</evidence>
<dbReference type="Proteomes" id="UP001212997">
    <property type="component" value="Unassembled WGS sequence"/>
</dbReference>
<feature type="region of interest" description="Disordered" evidence="6">
    <location>
        <begin position="654"/>
        <end position="698"/>
    </location>
</feature>
<keyword evidence="3" id="KW-0067">ATP-binding</keyword>
<accession>A0AAD5YDT5</accession>
<dbReference type="Pfam" id="PF00271">
    <property type="entry name" value="Helicase_C"/>
    <property type="match status" value="1"/>
</dbReference>
<feature type="compositionally biased region" description="Low complexity" evidence="6">
    <location>
        <begin position="665"/>
        <end position="688"/>
    </location>
</feature>
<dbReference type="AlphaFoldDB" id="A0AAD5YDT5"/>
<proteinExistence type="inferred from homology"/>
<dbReference type="Gene3D" id="3.40.50.300">
    <property type="entry name" value="P-loop containing nucleotide triphosphate hydrolases"/>
    <property type="match status" value="2"/>
</dbReference>
<evidence type="ECO:0000313" key="9">
    <source>
        <dbReference type="EMBL" id="KAJ3476844.1"/>
    </source>
</evidence>
<dbReference type="SMART" id="SM00487">
    <property type="entry name" value="DEXDc"/>
    <property type="match status" value="1"/>
</dbReference>
<evidence type="ECO:0000256" key="1">
    <source>
        <dbReference type="ARBA" id="ARBA00005446"/>
    </source>
</evidence>
<feature type="domain" description="Helicase ATP-binding" evidence="7">
    <location>
        <begin position="30"/>
        <end position="201"/>
    </location>
</feature>
<evidence type="ECO:0000313" key="10">
    <source>
        <dbReference type="Proteomes" id="UP001212997"/>
    </source>
</evidence>
<dbReference type="GO" id="GO:0043138">
    <property type="term" value="F:3'-5' DNA helicase activity"/>
    <property type="evidence" value="ECO:0007669"/>
    <property type="project" value="UniProtKB-EC"/>
</dbReference>
<dbReference type="InterPro" id="IPR011545">
    <property type="entry name" value="DEAD/DEAH_box_helicase_dom"/>
</dbReference>
<dbReference type="Pfam" id="PF00270">
    <property type="entry name" value="DEAD"/>
    <property type="match status" value="1"/>
</dbReference>
<dbReference type="GO" id="GO:0005634">
    <property type="term" value="C:nucleus"/>
    <property type="evidence" value="ECO:0007669"/>
    <property type="project" value="TreeGrafter"/>
</dbReference>
<dbReference type="GO" id="GO:0003676">
    <property type="term" value="F:nucleic acid binding"/>
    <property type="evidence" value="ECO:0007669"/>
    <property type="project" value="InterPro"/>
</dbReference>
<dbReference type="PANTHER" id="PTHR13710:SF120">
    <property type="entry name" value="BIFUNCTIONAL 3'-5' EXONUCLEASE_ATP-DEPENDENT HELICASE WRN"/>
    <property type="match status" value="1"/>
</dbReference>
<evidence type="ECO:0000256" key="2">
    <source>
        <dbReference type="ARBA" id="ARBA00022741"/>
    </source>
</evidence>
<dbReference type="EMBL" id="JANAWD010000661">
    <property type="protein sequence ID" value="KAJ3476844.1"/>
    <property type="molecule type" value="Genomic_DNA"/>
</dbReference>
<dbReference type="PROSITE" id="PS51192">
    <property type="entry name" value="HELICASE_ATP_BIND_1"/>
    <property type="match status" value="1"/>
</dbReference>
<evidence type="ECO:0000259" key="7">
    <source>
        <dbReference type="PROSITE" id="PS51192"/>
    </source>
</evidence>
<feature type="compositionally biased region" description="Polar residues" evidence="6">
    <location>
        <begin position="413"/>
        <end position="427"/>
    </location>
</feature>
<dbReference type="InterPro" id="IPR027417">
    <property type="entry name" value="P-loop_NTPase"/>
</dbReference>
<evidence type="ECO:0000256" key="5">
    <source>
        <dbReference type="ARBA" id="ARBA00034808"/>
    </source>
</evidence>
<dbReference type="SMART" id="SM00490">
    <property type="entry name" value="HELICc"/>
    <property type="match status" value="1"/>
</dbReference>
<comment type="caution">
    <text evidence="9">The sequence shown here is derived from an EMBL/GenBank/DDBJ whole genome shotgun (WGS) entry which is preliminary data.</text>
</comment>
<evidence type="ECO:0000256" key="3">
    <source>
        <dbReference type="ARBA" id="ARBA00022840"/>
    </source>
</evidence>
<dbReference type="InterPro" id="IPR001650">
    <property type="entry name" value="Helicase_C-like"/>
</dbReference>
<dbReference type="GO" id="GO:0000724">
    <property type="term" value="P:double-strand break repair via homologous recombination"/>
    <property type="evidence" value="ECO:0007669"/>
    <property type="project" value="TreeGrafter"/>
</dbReference>
<gene>
    <name evidence="9" type="ORF">NLI96_g10880</name>
</gene>
<dbReference type="GO" id="GO:0009378">
    <property type="term" value="F:four-way junction helicase activity"/>
    <property type="evidence" value="ECO:0007669"/>
    <property type="project" value="TreeGrafter"/>
</dbReference>
<evidence type="ECO:0000259" key="8">
    <source>
        <dbReference type="PROSITE" id="PS51194"/>
    </source>
</evidence>
<dbReference type="EC" id="5.6.2.4" evidence="5"/>
<dbReference type="PANTHER" id="PTHR13710">
    <property type="entry name" value="DNA HELICASE RECQ FAMILY MEMBER"/>
    <property type="match status" value="1"/>
</dbReference>
<reference evidence="9" key="1">
    <citation type="submission" date="2022-07" db="EMBL/GenBank/DDBJ databases">
        <title>Genome Sequence of Physisporinus lineatus.</title>
        <authorList>
            <person name="Buettner E."/>
        </authorList>
    </citation>
    <scope>NUCLEOTIDE SEQUENCE</scope>
    <source>
        <strain evidence="9">VT162</strain>
    </source>
</reference>
<evidence type="ECO:0000256" key="4">
    <source>
        <dbReference type="ARBA" id="ARBA00034617"/>
    </source>
</evidence>